<organism evidence="5 6">
    <name type="scientific">Portibacter lacus</name>
    <dbReference type="NCBI Taxonomy" id="1099794"/>
    <lineage>
        <taxon>Bacteria</taxon>
        <taxon>Pseudomonadati</taxon>
        <taxon>Bacteroidota</taxon>
        <taxon>Saprospiria</taxon>
        <taxon>Saprospirales</taxon>
        <taxon>Haliscomenobacteraceae</taxon>
        <taxon>Portibacter</taxon>
    </lineage>
</organism>
<dbReference type="Gene3D" id="3.40.309.10">
    <property type="entry name" value="Aldehyde Dehydrogenase, Chain A, domain 2"/>
    <property type="match status" value="1"/>
</dbReference>
<comment type="caution">
    <text evidence="5">The sequence shown here is derived from an EMBL/GenBank/DDBJ whole genome shotgun (WGS) entry which is preliminary data.</text>
</comment>
<dbReference type="InterPro" id="IPR044148">
    <property type="entry name" value="ALDH_GabD1-like"/>
</dbReference>
<dbReference type="InterPro" id="IPR016160">
    <property type="entry name" value="Ald_DH_CS_CYS"/>
</dbReference>
<dbReference type="InterPro" id="IPR015590">
    <property type="entry name" value="Aldehyde_DH_dom"/>
</dbReference>
<dbReference type="PANTHER" id="PTHR43217">
    <property type="entry name" value="SUCCINATE SEMIALDEHYDE DEHYDROGENASE [NAD(P)+] SAD"/>
    <property type="match status" value="1"/>
</dbReference>
<sequence>MKKIITINPATGHELNEYESFSDEKVSKLISATQKRFSEWKRTSFSHRAELMNKAAKVLEDNKEEYAEMMTQEMGKTYKSAIGEVEKCAWVCRYYAENAAEFLKSEEVETEASKSKICYRPLGVVLAVMPWNYPLWQVFRFAAPALMAGNVGLLKHASNVPGCALIIEDVFRQAGFPENTFTTLIISSSQVEKVLDHSAVKAATLTGSGPAGSAVASSAGSKIKKTVLELGGSDPYIVLEDADIEWAAEQCKTSRLLNTGQSCIGAKRFVVVDEVYDEFLEKFKEKMALASVGDPMDDVDMGPMARIDLRDEVHDQVERSVKKGAKVILGGEIPNKPGAFYPATILTNVKPGNPAYEEEIFGPVATVIKAKDEEDAIRIANDTEFGLGACVFTKDLEKGERIAEEELNAGCCFVNQFVKSDPRLPFGGINASGYGRELSYYGIREFVNIKTVYVK</sequence>
<dbReference type="Pfam" id="PF00171">
    <property type="entry name" value="Aldedh"/>
    <property type="match status" value="1"/>
</dbReference>
<evidence type="ECO:0000313" key="5">
    <source>
        <dbReference type="EMBL" id="GLR15721.1"/>
    </source>
</evidence>
<dbReference type="AlphaFoldDB" id="A0AA37SJH5"/>
<protein>
    <submittedName>
        <fullName evidence="5">Aldehyde dehydrogenase</fullName>
    </submittedName>
</protein>
<dbReference type="CDD" id="cd07100">
    <property type="entry name" value="ALDH_SSADH1_GabD1"/>
    <property type="match status" value="1"/>
</dbReference>
<evidence type="ECO:0000313" key="6">
    <source>
        <dbReference type="Proteomes" id="UP001156666"/>
    </source>
</evidence>
<dbReference type="PANTHER" id="PTHR43217:SF1">
    <property type="entry name" value="SUCCINATE SEMIALDEHYDE DEHYDROGENASE [NAD(P)+] SAD"/>
    <property type="match status" value="1"/>
</dbReference>
<comment type="similarity">
    <text evidence="1">Belongs to the aldehyde dehydrogenase family.</text>
</comment>
<dbReference type="EMBL" id="BSOH01000001">
    <property type="protein sequence ID" value="GLR15721.1"/>
    <property type="molecule type" value="Genomic_DNA"/>
</dbReference>
<dbReference type="GO" id="GO:0004777">
    <property type="term" value="F:succinate-semialdehyde dehydrogenase (NAD+) activity"/>
    <property type="evidence" value="ECO:0007669"/>
    <property type="project" value="TreeGrafter"/>
</dbReference>
<gene>
    <name evidence="5" type="ORF">GCM10007940_03360</name>
</gene>
<reference evidence="5" key="1">
    <citation type="journal article" date="2014" name="Int. J. Syst. Evol. Microbiol.">
        <title>Complete genome sequence of Corynebacterium casei LMG S-19264T (=DSM 44701T), isolated from a smear-ripened cheese.</title>
        <authorList>
            <consortium name="US DOE Joint Genome Institute (JGI-PGF)"/>
            <person name="Walter F."/>
            <person name="Albersmeier A."/>
            <person name="Kalinowski J."/>
            <person name="Ruckert C."/>
        </authorList>
    </citation>
    <scope>NUCLEOTIDE SEQUENCE</scope>
    <source>
        <strain evidence="5">NBRC 108769</strain>
    </source>
</reference>
<feature type="domain" description="Aldehyde dehydrogenase" evidence="4">
    <location>
        <begin position="3"/>
        <end position="452"/>
    </location>
</feature>
<evidence type="ECO:0000259" key="4">
    <source>
        <dbReference type="Pfam" id="PF00171"/>
    </source>
</evidence>
<dbReference type="InterPro" id="IPR016163">
    <property type="entry name" value="Ald_DH_C"/>
</dbReference>
<accession>A0AA37SJH5</accession>
<evidence type="ECO:0000256" key="1">
    <source>
        <dbReference type="ARBA" id="ARBA00009986"/>
    </source>
</evidence>
<dbReference type="FunFam" id="3.40.309.10:FF:000010">
    <property type="entry name" value="Gamma-aminobutyraldehyde dehydrogenase"/>
    <property type="match status" value="1"/>
</dbReference>
<dbReference type="PROSITE" id="PS00070">
    <property type="entry name" value="ALDEHYDE_DEHYDR_CYS"/>
    <property type="match status" value="1"/>
</dbReference>
<keyword evidence="3" id="KW-0560">Oxidoreductase</keyword>
<dbReference type="InterPro" id="IPR016162">
    <property type="entry name" value="Ald_DH_N"/>
</dbReference>
<name>A0AA37SJH5_9BACT</name>
<dbReference type="Gene3D" id="3.40.605.10">
    <property type="entry name" value="Aldehyde Dehydrogenase, Chain A, domain 1"/>
    <property type="match status" value="1"/>
</dbReference>
<evidence type="ECO:0000256" key="3">
    <source>
        <dbReference type="ARBA" id="ARBA00023002"/>
    </source>
</evidence>
<reference evidence="5" key="2">
    <citation type="submission" date="2023-01" db="EMBL/GenBank/DDBJ databases">
        <title>Draft genome sequence of Portibacter lacus strain NBRC 108769.</title>
        <authorList>
            <person name="Sun Q."/>
            <person name="Mori K."/>
        </authorList>
    </citation>
    <scope>NUCLEOTIDE SEQUENCE</scope>
    <source>
        <strain evidence="5">NBRC 108769</strain>
    </source>
</reference>
<proteinExistence type="inferred from homology"/>
<evidence type="ECO:0000256" key="2">
    <source>
        <dbReference type="ARBA" id="ARBA00022857"/>
    </source>
</evidence>
<dbReference type="GO" id="GO:0004030">
    <property type="term" value="F:aldehyde dehydrogenase [NAD(P)+] activity"/>
    <property type="evidence" value="ECO:0007669"/>
    <property type="project" value="InterPro"/>
</dbReference>
<keyword evidence="6" id="KW-1185">Reference proteome</keyword>
<dbReference type="SUPFAM" id="SSF53720">
    <property type="entry name" value="ALDH-like"/>
    <property type="match status" value="1"/>
</dbReference>
<keyword evidence="2" id="KW-0521">NADP</keyword>
<dbReference type="FunFam" id="3.40.605.10:FF:000012">
    <property type="entry name" value="NAD-dependent succinate-semialdehyde dehydrogenase"/>
    <property type="match status" value="1"/>
</dbReference>
<dbReference type="InterPro" id="IPR016161">
    <property type="entry name" value="Ald_DH/histidinol_DH"/>
</dbReference>
<dbReference type="Proteomes" id="UP001156666">
    <property type="component" value="Unassembled WGS sequence"/>
</dbReference>
<dbReference type="InterPro" id="IPR047110">
    <property type="entry name" value="GABD/Sad-like"/>
</dbReference>